<sequence length="67" mass="8052">MKKFNEYSSFEDKILGTLKRGPCDLMTLSHKLKEDIMPVSSMLEHLKVYDKVEMFKEKWQIKRTKKN</sequence>
<dbReference type="AlphaFoldDB" id="A0A382XM11"/>
<protein>
    <recommendedName>
        <fullName evidence="2">DprA winged helix domain-containing protein</fullName>
    </recommendedName>
</protein>
<gene>
    <name evidence="1" type="ORF">METZ01_LOCUS424192</name>
</gene>
<accession>A0A382XM11</accession>
<evidence type="ECO:0008006" key="2">
    <source>
        <dbReference type="Google" id="ProtNLM"/>
    </source>
</evidence>
<proteinExistence type="predicted"/>
<organism evidence="1">
    <name type="scientific">marine metagenome</name>
    <dbReference type="NCBI Taxonomy" id="408172"/>
    <lineage>
        <taxon>unclassified sequences</taxon>
        <taxon>metagenomes</taxon>
        <taxon>ecological metagenomes</taxon>
    </lineage>
</organism>
<evidence type="ECO:0000313" key="1">
    <source>
        <dbReference type="EMBL" id="SVD71338.1"/>
    </source>
</evidence>
<dbReference type="EMBL" id="UINC01168348">
    <property type="protein sequence ID" value="SVD71338.1"/>
    <property type="molecule type" value="Genomic_DNA"/>
</dbReference>
<name>A0A382XM11_9ZZZZ</name>
<reference evidence="1" key="1">
    <citation type="submission" date="2018-05" db="EMBL/GenBank/DDBJ databases">
        <authorList>
            <person name="Lanie J.A."/>
            <person name="Ng W.-L."/>
            <person name="Kazmierczak K.M."/>
            <person name="Andrzejewski T.M."/>
            <person name="Davidsen T.M."/>
            <person name="Wayne K.J."/>
            <person name="Tettelin H."/>
            <person name="Glass J.I."/>
            <person name="Rusch D."/>
            <person name="Podicherti R."/>
            <person name="Tsui H.-C.T."/>
            <person name="Winkler M.E."/>
        </authorList>
    </citation>
    <scope>NUCLEOTIDE SEQUENCE</scope>
</reference>